<accession>A0ABM0JE43</accession>
<reference evidence="3" key="1">
    <citation type="submission" date="2025-08" db="UniProtKB">
        <authorList>
            <consortium name="RefSeq"/>
        </authorList>
    </citation>
    <scope>IDENTIFICATION</scope>
</reference>
<dbReference type="PANTHER" id="PTHR11937">
    <property type="entry name" value="ACTIN"/>
    <property type="match status" value="1"/>
</dbReference>
<gene>
    <name evidence="3" type="primary">LOC101862557</name>
</gene>
<dbReference type="Proteomes" id="UP000694888">
    <property type="component" value="Unplaced"/>
</dbReference>
<dbReference type="Gene3D" id="3.30.420.40">
    <property type="match status" value="2"/>
</dbReference>
<evidence type="ECO:0000313" key="2">
    <source>
        <dbReference type="Proteomes" id="UP000694888"/>
    </source>
</evidence>
<dbReference type="Gene3D" id="3.90.640.10">
    <property type="entry name" value="Actin, Chain A, domain 4"/>
    <property type="match status" value="1"/>
</dbReference>
<dbReference type="SUPFAM" id="SSF53067">
    <property type="entry name" value="Actin-like ATPase domain"/>
    <property type="match status" value="1"/>
</dbReference>
<name>A0ABM0JE43_APLCA</name>
<dbReference type="InterPro" id="IPR004000">
    <property type="entry name" value="Actin"/>
</dbReference>
<dbReference type="RefSeq" id="XP_005091605.1">
    <property type="nucleotide sequence ID" value="XM_005091548.2"/>
</dbReference>
<dbReference type="GeneID" id="101862557"/>
<comment type="function">
    <text evidence="1">Actins are highly conserved proteins that are involved in various types of cell motility and are ubiquitously expressed in all eukaryotic cells.</text>
</comment>
<proteinExistence type="predicted"/>
<dbReference type="InterPro" id="IPR043129">
    <property type="entry name" value="ATPase_NBD"/>
</dbReference>
<evidence type="ECO:0000256" key="1">
    <source>
        <dbReference type="ARBA" id="ARBA00003520"/>
    </source>
</evidence>
<sequence>MPSVWLFAIDERRRNKDGGTSDSEAEEEKLEELETLLKVHDPEFQKEMDVGGLSGELSLAESYRLQLGIERIRAPELLFQPSVLGLDQAGLAETMEFMLNRLEAEKQDRIVQNVFLTGGSANLKAFKDRIDWELLQMRPFQSSYNVFCAANPSLDAWNGARKFAMSPLLTAGSITRKDYEEMGEGYLREHVAANKYFPNPLPAAQKS</sequence>
<dbReference type="Pfam" id="PF00022">
    <property type="entry name" value="Actin"/>
    <property type="match status" value="1"/>
</dbReference>
<organism evidence="2 3">
    <name type="scientific">Aplysia californica</name>
    <name type="common">California sea hare</name>
    <dbReference type="NCBI Taxonomy" id="6500"/>
    <lineage>
        <taxon>Eukaryota</taxon>
        <taxon>Metazoa</taxon>
        <taxon>Spiralia</taxon>
        <taxon>Lophotrochozoa</taxon>
        <taxon>Mollusca</taxon>
        <taxon>Gastropoda</taxon>
        <taxon>Heterobranchia</taxon>
        <taxon>Euthyneura</taxon>
        <taxon>Tectipleura</taxon>
        <taxon>Aplysiida</taxon>
        <taxon>Aplysioidea</taxon>
        <taxon>Aplysiidae</taxon>
        <taxon>Aplysia</taxon>
    </lineage>
</organism>
<protein>
    <submittedName>
        <fullName evidence="3">Actin-related protein 5</fullName>
    </submittedName>
</protein>
<keyword evidence="2" id="KW-1185">Reference proteome</keyword>
<evidence type="ECO:0000313" key="3">
    <source>
        <dbReference type="RefSeq" id="XP_005091605.1"/>
    </source>
</evidence>